<organism evidence="1 2">
    <name type="scientific">Athelia psychrophila</name>
    <dbReference type="NCBI Taxonomy" id="1759441"/>
    <lineage>
        <taxon>Eukaryota</taxon>
        <taxon>Fungi</taxon>
        <taxon>Dikarya</taxon>
        <taxon>Basidiomycota</taxon>
        <taxon>Agaricomycotina</taxon>
        <taxon>Agaricomycetes</taxon>
        <taxon>Agaricomycetidae</taxon>
        <taxon>Atheliales</taxon>
        <taxon>Atheliaceae</taxon>
        <taxon>Athelia</taxon>
    </lineage>
</organism>
<gene>
    <name evidence="1" type="ORF">FIBSPDRAFT_896681</name>
</gene>
<evidence type="ECO:0000313" key="2">
    <source>
        <dbReference type="Proteomes" id="UP000076532"/>
    </source>
</evidence>
<dbReference type="AlphaFoldDB" id="A0A166D4D8"/>
<keyword evidence="2" id="KW-1185">Reference proteome</keyword>
<dbReference type="EMBL" id="KV417619">
    <property type="protein sequence ID" value="KZP14304.1"/>
    <property type="molecule type" value="Genomic_DNA"/>
</dbReference>
<evidence type="ECO:0000313" key="1">
    <source>
        <dbReference type="EMBL" id="KZP14304.1"/>
    </source>
</evidence>
<reference evidence="1 2" key="1">
    <citation type="journal article" date="2016" name="Mol. Biol. Evol.">
        <title>Comparative Genomics of Early-Diverging Mushroom-Forming Fungi Provides Insights into the Origins of Lignocellulose Decay Capabilities.</title>
        <authorList>
            <person name="Nagy L.G."/>
            <person name="Riley R."/>
            <person name="Tritt A."/>
            <person name="Adam C."/>
            <person name="Daum C."/>
            <person name="Floudas D."/>
            <person name="Sun H."/>
            <person name="Yadav J.S."/>
            <person name="Pangilinan J."/>
            <person name="Larsson K.H."/>
            <person name="Matsuura K."/>
            <person name="Barry K."/>
            <person name="Labutti K."/>
            <person name="Kuo R."/>
            <person name="Ohm R.A."/>
            <person name="Bhattacharya S.S."/>
            <person name="Shirouzu T."/>
            <person name="Yoshinaga Y."/>
            <person name="Martin F.M."/>
            <person name="Grigoriev I.V."/>
            <person name="Hibbett D.S."/>
        </authorList>
    </citation>
    <scope>NUCLEOTIDE SEQUENCE [LARGE SCALE GENOMIC DNA]</scope>
    <source>
        <strain evidence="1 2">CBS 109695</strain>
    </source>
</reference>
<accession>A0A166D4D8</accession>
<proteinExistence type="predicted"/>
<dbReference type="Proteomes" id="UP000076532">
    <property type="component" value="Unassembled WGS sequence"/>
</dbReference>
<name>A0A166D4D8_9AGAM</name>
<protein>
    <submittedName>
        <fullName evidence="1">Uncharacterized protein</fullName>
    </submittedName>
</protein>
<sequence length="248" mass="26661">MSRQAQPMLCTVPDRSPNTFMHIPDPSQGPVRLLIRADAINVYSRNHVGTTTSLASSAVCATSLTGRCGSTALSTASGRVDAELALCTPLPFPSTLSSPERIRTRLIRGTGPGKVQITVKPGRDNERALLQPPRRQIKDHNSARWLDKSLLAPADVGAFTFHLPTLQRRAHAVERSAGKIGDGDKLYPEVPSVNKRALASASSDRTLYDTKGGPGSVYAYPRTFLCSCSVGSTGYTDVTVGKFAIDRR</sequence>